<dbReference type="OrthoDB" id="14612at2759"/>
<sequence>MWALGDKIASTILAQSAGIPTVPWSGSRKLSFCFFTVWLSSWIAPLPASSKCCPNEKLRVLSQCVHCRQSSRNM</sequence>
<protein>
    <submittedName>
        <fullName evidence="1">Uncharacterized protein</fullName>
    </submittedName>
</protein>
<keyword evidence="2" id="KW-1185">Reference proteome</keyword>
<dbReference type="Proteomes" id="UP000281553">
    <property type="component" value="Unassembled WGS sequence"/>
</dbReference>
<reference evidence="1 2" key="1">
    <citation type="submission" date="2018-11" db="EMBL/GenBank/DDBJ databases">
        <authorList>
            <consortium name="Pathogen Informatics"/>
        </authorList>
    </citation>
    <scope>NUCLEOTIDE SEQUENCE [LARGE SCALE GENOMIC DNA]</scope>
</reference>
<dbReference type="AlphaFoldDB" id="A0A3P7QS10"/>
<evidence type="ECO:0000313" key="2">
    <source>
        <dbReference type="Proteomes" id="UP000281553"/>
    </source>
</evidence>
<gene>
    <name evidence="1" type="ORF">DILT_LOCUS16005</name>
</gene>
<dbReference type="Gene3D" id="3.90.1770.10">
    <property type="entry name" value="PreATP-grasp domain"/>
    <property type="match status" value="1"/>
</dbReference>
<dbReference type="EMBL" id="UYRU01082326">
    <property type="protein sequence ID" value="VDN32559.1"/>
    <property type="molecule type" value="Genomic_DNA"/>
</dbReference>
<accession>A0A3P7QS10</accession>
<name>A0A3P7QS10_DIBLA</name>
<evidence type="ECO:0000313" key="1">
    <source>
        <dbReference type="EMBL" id="VDN32559.1"/>
    </source>
</evidence>
<proteinExistence type="predicted"/>
<organism evidence="1 2">
    <name type="scientific">Dibothriocephalus latus</name>
    <name type="common">Fish tapeworm</name>
    <name type="synonym">Diphyllobothrium latum</name>
    <dbReference type="NCBI Taxonomy" id="60516"/>
    <lineage>
        <taxon>Eukaryota</taxon>
        <taxon>Metazoa</taxon>
        <taxon>Spiralia</taxon>
        <taxon>Lophotrochozoa</taxon>
        <taxon>Platyhelminthes</taxon>
        <taxon>Cestoda</taxon>
        <taxon>Eucestoda</taxon>
        <taxon>Diphyllobothriidea</taxon>
        <taxon>Diphyllobothriidae</taxon>
        <taxon>Dibothriocephalus</taxon>
    </lineage>
</organism>